<comment type="pathway">
    <text evidence="2 7">Secondary metabolite metabolism; methylglyoxal degradation; (R)-lactate from methylglyoxal: step 2/2.</text>
</comment>
<comment type="cofactor">
    <cofactor evidence="7">
        <name>Zn(2+)</name>
        <dbReference type="ChEBI" id="CHEBI:29105"/>
    </cofactor>
    <text evidence="7">Binds 2 Zn(2+) ions per subunit.</text>
</comment>
<evidence type="ECO:0000256" key="7">
    <source>
        <dbReference type="HAMAP-Rule" id="MF_01374"/>
    </source>
</evidence>
<feature type="binding site" evidence="7">
    <location>
        <position position="65"/>
    </location>
    <ligand>
        <name>Zn(2+)</name>
        <dbReference type="ChEBI" id="CHEBI:29105"/>
        <label>1</label>
    </ligand>
</feature>
<dbReference type="GO" id="GO:0004416">
    <property type="term" value="F:hydroxyacylglutathione hydrolase activity"/>
    <property type="evidence" value="ECO:0007669"/>
    <property type="project" value="UniProtKB-EC"/>
</dbReference>
<dbReference type="InterPro" id="IPR035680">
    <property type="entry name" value="Clx_II_MBL"/>
</dbReference>
<dbReference type="Pfam" id="PF16123">
    <property type="entry name" value="HAGH_C"/>
    <property type="match status" value="1"/>
</dbReference>
<dbReference type="PANTHER" id="PTHR43705:SF1">
    <property type="entry name" value="HYDROXYACYLGLUTATHIONE HYDROLASE GLOB"/>
    <property type="match status" value="1"/>
</dbReference>
<dbReference type="CDD" id="cd07723">
    <property type="entry name" value="hydroxyacylglutathione_hydrolase_MBL-fold"/>
    <property type="match status" value="1"/>
</dbReference>
<keyword evidence="10" id="KW-1185">Reference proteome</keyword>
<reference evidence="9 10" key="1">
    <citation type="submission" date="2020-08" db="EMBL/GenBank/DDBJ databases">
        <title>Exploring microbial biodiversity for novel pathways involved in the catabolism of aromatic compounds derived from lignin.</title>
        <authorList>
            <person name="Elkins J."/>
        </authorList>
    </citation>
    <scope>NUCLEOTIDE SEQUENCE [LARGE SCALE GENOMIC DNA]</scope>
    <source>
        <strain evidence="9 10">B1D3A</strain>
    </source>
</reference>
<sequence length="248" mass="26735">MMPSPESSPLEIVRVPVLNDNYVWLVHDPVSDETLVVDPSVAEPVLAAADARGWRIGQIWNTHWHGDHIGGNAGIVAATGATVTAPAAELARIPDVDRPVSEGDRVRLGAHEAIVMAVPAHTAGHIAYHFPQDGIIFVGDTMFAMGCGRLFEGTAEQMFNNMRRLEALPDETRVYCAHEYTLSNGRFALRAEPDNAAVVARMAEVEAARARGEATVPTTIGAERATNPFLRAGSVAELARRRAEKDKG</sequence>
<organism evidence="9 10">
    <name type="scientific">Sphingobium lignivorans</name>
    <dbReference type="NCBI Taxonomy" id="2735886"/>
    <lineage>
        <taxon>Bacteria</taxon>
        <taxon>Pseudomonadati</taxon>
        <taxon>Pseudomonadota</taxon>
        <taxon>Alphaproteobacteria</taxon>
        <taxon>Sphingomonadales</taxon>
        <taxon>Sphingomonadaceae</taxon>
        <taxon>Sphingobium</taxon>
    </lineage>
</organism>
<dbReference type="HAMAP" id="MF_01374">
    <property type="entry name" value="Glyoxalase_2"/>
    <property type="match status" value="1"/>
</dbReference>
<gene>
    <name evidence="7" type="primary">gloB</name>
    <name evidence="9" type="ORF">HNP60_000200</name>
</gene>
<comment type="catalytic activity">
    <reaction evidence="1 7">
        <text>an S-(2-hydroxyacyl)glutathione + H2O = a 2-hydroxy carboxylate + glutathione + H(+)</text>
        <dbReference type="Rhea" id="RHEA:21864"/>
        <dbReference type="ChEBI" id="CHEBI:15377"/>
        <dbReference type="ChEBI" id="CHEBI:15378"/>
        <dbReference type="ChEBI" id="CHEBI:57925"/>
        <dbReference type="ChEBI" id="CHEBI:58896"/>
        <dbReference type="ChEBI" id="CHEBI:71261"/>
        <dbReference type="EC" id="3.1.2.6"/>
    </reaction>
</comment>
<feature type="binding site" evidence="7">
    <location>
        <position position="140"/>
    </location>
    <ligand>
        <name>Zn(2+)</name>
        <dbReference type="ChEBI" id="CHEBI:29105"/>
        <label>1</label>
    </ligand>
</feature>
<evidence type="ECO:0000256" key="3">
    <source>
        <dbReference type="ARBA" id="ARBA00006759"/>
    </source>
</evidence>
<evidence type="ECO:0000256" key="2">
    <source>
        <dbReference type="ARBA" id="ARBA00004963"/>
    </source>
</evidence>
<accession>A0ABR6NAC1</accession>
<feature type="binding site" evidence="7">
    <location>
        <position position="67"/>
    </location>
    <ligand>
        <name>Zn(2+)</name>
        <dbReference type="ChEBI" id="CHEBI:29105"/>
        <label>2</label>
    </ligand>
</feature>
<evidence type="ECO:0000256" key="4">
    <source>
        <dbReference type="ARBA" id="ARBA00022723"/>
    </source>
</evidence>
<dbReference type="EC" id="3.1.2.6" evidence="7"/>
<feature type="binding site" evidence="7">
    <location>
        <position position="68"/>
    </location>
    <ligand>
        <name>Zn(2+)</name>
        <dbReference type="ChEBI" id="CHEBI:29105"/>
        <label>2</label>
    </ligand>
</feature>
<dbReference type="SUPFAM" id="SSF56281">
    <property type="entry name" value="Metallo-hydrolase/oxidoreductase"/>
    <property type="match status" value="1"/>
</dbReference>
<dbReference type="EMBL" id="JACHKA010000001">
    <property type="protein sequence ID" value="MBB5984226.1"/>
    <property type="molecule type" value="Genomic_DNA"/>
</dbReference>
<proteinExistence type="inferred from homology"/>
<comment type="subunit">
    <text evidence="7">Monomer.</text>
</comment>
<feature type="binding site" evidence="7">
    <location>
        <position position="140"/>
    </location>
    <ligand>
        <name>Zn(2+)</name>
        <dbReference type="ChEBI" id="CHEBI:29105"/>
        <label>2</label>
    </ligand>
</feature>
<dbReference type="Proteomes" id="UP001138540">
    <property type="component" value="Unassembled WGS sequence"/>
</dbReference>
<keyword evidence="5 7" id="KW-0378">Hydrolase</keyword>
<evidence type="ECO:0000256" key="1">
    <source>
        <dbReference type="ARBA" id="ARBA00001623"/>
    </source>
</evidence>
<comment type="similarity">
    <text evidence="3 7">Belongs to the metallo-beta-lactamase superfamily. Glyoxalase II family.</text>
</comment>
<evidence type="ECO:0000256" key="6">
    <source>
        <dbReference type="ARBA" id="ARBA00022833"/>
    </source>
</evidence>
<dbReference type="Gene3D" id="3.60.15.10">
    <property type="entry name" value="Ribonuclease Z/Hydroxyacylglutathione hydrolase-like"/>
    <property type="match status" value="1"/>
</dbReference>
<evidence type="ECO:0000313" key="9">
    <source>
        <dbReference type="EMBL" id="MBB5984226.1"/>
    </source>
</evidence>
<dbReference type="InterPro" id="IPR001279">
    <property type="entry name" value="Metallo-B-lactamas"/>
</dbReference>
<protein>
    <recommendedName>
        <fullName evidence="7">Hydroxyacylglutathione hydrolase</fullName>
        <ecNumber evidence="7">3.1.2.6</ecNumber>
    </recommendedName>
    <alternativeName>
        <fullName evidence="7">Glyoxalase II</fullName>
        <shortName evidence="7">Glx II</shortName>
    </alternativeName>
</protein>
<dbReference type="NCBIfam" id="TIGR03413">
    <property type="entry name" value="GSH_gloB"/>
    <property type="match status" value="1"/>
</dbReference>
<dbReference type="InterPro" id="IPR017782">
    <property type="entry name" value="Hydroxyacylglutathione_Hdrlase"/>
</dbReference>
<comment type="caution">
    <text evidence="9">The sequence shown here is derived from an EMBL/GenBank/DDBJ whole genome shotgun (WGS) entry which is preliminary data.</text>
</comment>
<feature type="binding site" evidence="7">
    <location>
        <position position="121"/>
    </location>
    <ligand>
        <name>Zn(2+)</name>
        <dbReference type="ChEBI" id="CHEBI:29105"/>
        <label>1</label>
    </ligand>
</feature>
<dbReference type="Pfam" id="PF00753">
    <property type="entry name" value="Lactamase_B"/>
    <property type="match status" value="1"/>
</dbReference>
<dbReference type="SMART" id="SM00849">
    <property type="entry name" value="Lactamase_B"/>
    <property type="match status" value="1"/>
</dbReference>
<feature type="domain" description="Metallo-beta-lactamase" evidence="8">
    <location>
        <begin position="20"/>
        <end position="178"/>
    </location>
</feature>
<evidence type="ECO:0000256" key="5">
    <source>
        <dbReference type="ARBA" id="ARBA00022801"/>
    </source>
</evidence>
<comment type="function">
    <text evidence="7">Thiolesterase that catalyzes the hydrolysis of S-D-lactoyl-glutathione to form glutathione and D-lactic acid.</text>
</comment>
<name>A0ABR6NAC1_9SPHN</name>
<keyword evidence="6 7" id="KW-0862">Zinc</keyword>
<dbReference type="InterPro" id="IPR036866">
    <property type="entry name" value="RibonucZ/Hydroxyglut_hydro"/>
</dbReference>
<evidence type="ECO:0000313" key="10">
    <source>
        <dbReference type="Proteomes" id="UP001138540"/>
    </source>
</evidence>
<keyword evidence="4 7" id="KW-0479">Metal-binding</keyword>
<evidence type="ECO:0000259" key="8">
    <source>
        <dbReference type="SMART" id="SM00849"/>
    </source>
</evidence>
<dbReference type="PANTHER" id="PTHR43705">
    <property type="entry name" value="HYDROXYACYLGLUTATHIONE HYDROLASE"/>
    <property type="match status" value="1"/>
</dbReference>
<dbReference type="InterPro" id="IPR050110">
    <property type="entry name" value="Glyoxalase_II_hydrolase"/>
</dbReference>
<dbReference type="PIRSF" id="PIRSF005457">
    <property type="entry name" value="Glx"/>
    <property type="match status" value="1"/>
</dbReference>
<feature type="binding site" evidence="7">
    <location>
        <position position="63"/>
    </location>
    <ligand>
        <name>Zn(2+)</name>
        <dbReference type="ChEBI" id="CHEBI:29105"/>
        <label>1</label>
    </ligand>
</feature>
<dbReference type="InterPro" id="IPR032282">
    <property type="entry name" value="HAGH_C"/>
</dbReference>
<feature type="binding site" evidence="7">
    <location>
        <position position="178"/>
    </location>
    <ligand>
        <name>Zn(2+)</name>
        <dbReference type="ChEBI" id="CHEBI:29105"/>
        <label>2</label>
    </ligand>
</feature>